<dbReference type="CDD" id="cd11579">
    <property type="entry name" value="Glyco_tran_WbsX"/>
    <property type="match status" value="1"/>
</dbReference>
<gene>
    <name evidence="1" type="ORF">DSM104635_03419</name>
</gene>
<keyword evidence="2" id="KW-1185">Reference proteome</keyword>
<dbReference type="RefSeq" id="WP_158767341.1">
    <property type="nucleotide sequence ID" value="NZ_CP047045.1"/>
</dbReference>
<evidence type="ECO:0000313" key="1">
    <source>
        <dbReference type="EMBL" id="QGZ96559.1"/>
    </source>
</evidence>
<protein>
    <submittedName>
        <fullName evidence="1">Uncharacterized protein</fullName>
    </submittedName>
</protein>
<proteinExistence type="predicted"/>
<dbReference type="Gene3D" id="3.20.20.80">
    <property type="entry name" value="Glycosidases"/>
    <property type="match status" value="1"/>
</dbReference>
<name>A0A6I6MPC5_9CAUL</name>
<dbReference type="PANTHER" id="PTHR41244">
    <property type="entry name" value="RHAMNAN SYNTHESIS F"/>
    <property type="match status" value="1"/>
</dbReference>
<dbReference type="EMBL" id="CP047045">
    <property type="protein sequence ID" value="QGZ96559.1"/>
    <property type="molecule type" value="Genomic_DNA"/>
</dbReference>
<accession>A0A6I6MPC5</accession>
<reference evidence="2" key="1">
    <citation type="submission" date="2019-12" db="EMBL/GenBank/DDBJ databases">
        <title>Complete genome of Terracaulis silvestris 0127_4.</title>
        <authorList>
            <person name="Vieira S."/>
            <person name="Riedel T."/>
            <person name="Sproer C."/>
            <person name="Pascual J."/>
            <person name="Boedeker C."/>
            <person name="Overmann J."/>
        </authorList>
    </citation>
    <scope>NUCLEOTIDE SEQUENCE [LARGE SCALE GENOMIC DNA]</scope>
    <source>
        <strain evidence="2">0127_4</strain>
    </source>
</reference>
<dbReference type="AlphaFoldDB" id="A0A6I6MPC5"/>
<dbReference type="PANTHER" id="PTHR41244:SF1">
    <property type="entry name" value="GLYCOSYLTRANSFERASE"/>
    <property type="match status" value="1"/>
</dbReference>
<dbReference type="Proteomes" id="UP000431269">
    <property type="component" value="Chromosome"/>
</dbReference>
<dbReference type="InterPro" id="IPR032719">
    <property type="entry name" value="WbsX"/>
</dbReference>
<organism evidence="1 2">
    <name type="scientific">Terricaulis silvestris</name>
    <dbReference type="NCBI Taxonomy" id="2686094"/>
    <lineage>
        <taxon>Bacteria</taxon>
        <taxon>Pseudomonadati</taxon>
        <taxon>Pseudomonadota</taxon>
        <taxon>Alphaproteobacteria</taxon>
        <taxon>Caulobacterales</taxon>
        <taxon>Caulobacteraceae</taxon>
        <taxon>Terricaulis</taxon>
    </lineage>
</organism>
<evidence type="ECO:0000313" key="2">
    <source>
        <dbReference type="Proteomes" id="UP000431269"/>
    </source>
</evidence>
<sequence>MHDVKLHLDALSDLETDGALAFPVLRVTGSGPRGRLSAEQGRSTALAPGEYFVEVQARALEGALRLELSAVLAGGGRRNADLVSTAPGIWRSAFTTPVTIEALDILFQGADTFIFVGANVRTDNYHEQPVPSLTGVAAIVARATFRKLPQSVRRFVVGSAKRAKWLARVRDAAAPPTEARNGGRIIVGGEGGDDDAALRADFENRLAVARGARDAAYVDGAATPAPSRSGARLVAFHLPQFHPISENDAWWGAGFTEWTNVAKAAPQYLGHQQPRLPGELGFYDLRTPGLLKQQADLARAHGIAAFCFHYYWFAGKRLLEAPLDAFVVDRSINLEFCLCWANENWTRRWDGADNEILIAQNHSLDDHRRVFADLARHMDDPRYLRIDGKPLLVVYRPDIIPNAHEMTSLWREEAAKRGWNGVYLVATNAFRFDEPARLGFDALVEFPPHGFVADRIDPTLRWLNQSHDGAVYDYGAVAAAEVRRMNAAGQRRHPFFPGVMPGWDNEARRPGAGTIYHRSTPEAYSAWLRAAISRAERTLPHDRRLVFINAWNEWAEGAYLEPDRAFGRAYLSATARALIC</sequence>
<dbReference type="KEGG" id="tsv:DSM104635_03419"/>
<dbReference type="Pfam" id="PF14307">
    <property type="entry name" value="Glyco_tran_WbsX"/>
    <property type="match status" value="1"/>
</dbReference>